<evidence type="ECO:0000313" key="11">
    <source>
        <dbReference type="Proteomes" id="UP001489509"/>
    </source>
</evidence>
<dbReference type="EMBL" id="JBBMFD010000004">
    <property type="protein sequence ID" value="MEQ2439948.1"/>
    <property type="molecule type" value="Genomic_DNA"/>
</dbReference>
<keyword evidence="11" id="KW-1185">Reference proteome</keyword>
<keyword evidence="4 6" id="KW-0238">DNA-binding</keyword>
<accession>A0ABV1E1N7</accession>
<sequence>MSKTGENIRKRKDGRWEGRYPAGRNPDGKIRYRSVYAKTYTEVKEKLCAARQGLAAMEQPTVSRRMPTGDVLNLWLQSMELQVKKSTYCRYRGIVEKHLRPRFGYLRIHDVTSADLQAFAADLSRDLKGKTVRDILTVMGQVLKYAAKQGYCAKIDTVCKIKKDENEMQILSPDEQKRLTARLIENQGRESMGILLCLYTGLRIGEICGLKCNDINYAAGTLRVRRTVQRISDGNGGTEIWIDAPKTQRSAREIPIPPFLLDTVCRQAWKGCYLLTGTDTPMQPRTLQNHFKRLLRECGLRNLRFHALRHTFASRAIEVGFDAKSLSEILGHASVNITLDRYVHSSMELKRSHMQRFAAVL</sequence>
<comment type="caution">
    <text evidence="10">The sequence shown here is derived from an EMBL/GenBank/DDBJ whole genome shotgun (WGS) entry which is preliminary data.</text>
</comment>
<dbReference type="PROSITE" id="PS51898">
    <property type="entry name" value="TYR_RECOMBINASE"/>
    <property type="match status" value="1"/>
</dbReference>
<feature type="domain" description="Core-binding (CB)" evidence="9">
    <location>
        <begin position="66"/>
        <end position="147"/>
    </location>
</feature>
<dbReference type="CDD" id="cd01189">
    <property type="entry name" value="INT_ICEBs1_C_like"/>
    <property type="match status" value="1"/>
</dbReference>
<dbReference type="Gene3D" id="1.10.443.10">
    <property type="entry name" value="Intergrase catalytic core"/>
    <property type="match status" value="1"/>
</dbReference>
<evidence type="ECO:0000256" key="3">
    <source>
        <dbReference type="ARBA" id="ARBA00022908"/>
    </source>
</evidence>
<evidence type="ECO:0000256" key="1">
    <source>
        <dbReference type="ARBA" id="ARBA00003283"/>
    </source>
</evidence>
<dbReference type="InterPro" id="IPR044068">
    <property type="entry name" value="CB"/>
</dbReference>
<evidence type="ECO:0000259" key="9">
    <source>
        <dbReference type="PROSITE" id="PS51900"/>
    </source>
</evidence>
<dbReference type="SUPFAM" id="SSF56349">
    <property type="entry name" value="DNA breaking-rejoining enzymes"/>
    <property type="match status" value="1"/>
</dbReference>
<dbReference type="PROSITE" id="PS51900">
    <property type="entry name" value="CB"/>
    <property type="match status" value="1"/>
</dbReference>
<dbReference type="Gene3D" id="1.10.150.130">
    <property type="match status" value="1"/>
</dbReference>
<dbReference type="PANTHER" id="PTHR30349">
    <property type="entry name" value="PHAGE INTEGRASE-RELATED"/>
    <property type="match status" value="1"/>
</dbReference>
<comment type="similarity">
    <text evidence="2">Belongs to the 'phage' integrase family.</text>
</comment>
<feature type="domain" description="Tyr recombinase" evidence="8">
    <location>
        <begin position="166"/>
        <end position="355"/>
    </location>
</feature>
<evidence type="ECO:0000256" key="2">
    <source>
        <dbReference type="ARBA" id="ARBA00008857"/>
    </source>
</evidence>
<evidence type="ECO:0000259" key="8">
    <source>
        <dbReference type="PROSITE" id="PS51898"/>
    </source>
</evidence>
<dbReference type="InterPro" id="IPR004107">
    <property type="entry name" value="Integrase_SAM-like_N"/>
</dbReference>
<dbReference type="InterPro" id="IPR050090">
    <property type="entry name" value="Tyrosine_recombinase_XerCD"/>
</dbReference>
<evidence type="ECO:0000256" key="6">
    <source>
        <dbReference type="PROSITE-ProRule" id="PRU01248"/>
    </source>
</evidence>
<feature type="region of interest" description="Disordered" evidence="7">
    <location>
        <begin position="1"/>
        <end position="23"/>
    </location>
</feature>
<proteinExistence type="inferred from homology"/>
<keyword evidence="3" id="KW-0229">DNA integration</keyword>
<comment type="function">
    <text evidence="1">Site-specific tyrosine recombinase, which acts by catalyzing the cutting and rejoining of the recombining DNA molecules.</text>
</comment>
<reference evidence="10 11" key="1">
    <citation type="submission" date="2024-03" db="EMBL/GenBank/DDBJ databases">
        <title>Human intestinal bacterial collection.</title>
        <authorList>
            <person name="Pauvert C."/>
            <person name="Hitch T.C.A."/>
            <person name="Clavel T."/>
        </authorList>
    </citation>
    <scope>NUCLEOTIDE SEQUENCE [LARGE SCALE GENOMIC DNA]</scope>
    <source>
        <strain evidence="10 11">CLA-JM-H44</strain>
    </source>
</reference>
<name>A0ABV1E1N7_9FIRM</name>
<dbReference type="Proteomes" id="UP001489509">
    <property type="component" value="Unassembled WGS sequence"/>
</dbReference>
<evidence type="ECO:0000256" key="4">
    <source>
        <dbReference type="ARBA" id="ARBA00023125"/>
    </source>
</evidence>
<evidence type="ECO:0000313" key="10">
    <source>
        <dbReference type="EMBL" id="MEQ2439948.1"/>
    </source>
</evidence>
<protein>
    <submittedName>
        <fullName evidence="10">Site-specific integrase</fullName>
    </submittedName>
</protein>
<dbReference type="InterPro" id="IPR013762">
    <property type="entry name" value="Integrase-like_cat_sf"/>
</dbReference>
<gene>
    <name evidence="10" type="ORF">WMO26_03795</name>
</gene>
<dbReference type="InterPro" id="IPR002104">
    <property type="entry name" value="Integrase_catalytic"/>
</dbReference>
<evidence type="ECO:0000256" key="7">
    <source>
        <dbReference type="SAM" id="MobiDB-lite"/>
    </source>
</evidence>
<dbReference type="RefSeq" id="WP_349218245.1">
    <property type="nucleotide sequence ID" value="NZ_JBBMFD010000004.1"/>
</dbReference>
<dbReference type="InterPro" id="IPR011010">
    <property type="entry name" value="DNA_brk_join_enz"/>
</dbReference>
<organism evidence="10 11">
    <name type="scientific">Solibaculum intestinale</name>
    <dbReference type="NCBI Taxonomy" id="3133165"/>
    <lineage>
        <taxon>Bacteria</taxon>
        <taxon>Bacillati</taxon>
        <taxon>Bacillota</taxon>
        <taxon>Clostridia</taxon>
        <taxon>Eubacteriales</taxon>
        <taxon>Oscillospiraceae</taxon>
        <taxon>Solibaculum</taxon>
    </lineage>
</organism>
<dbReference type="PANTHER" id="PTHR30349:SF64">
    <property type="entry name" value="PROPHAGE INTEGRASE INTD-RELATED"/>
    <property type="match status" value="1"/>
</dbReference>
<dbReference type="InterPro" id="IPR010998">
    <property type="entry name" value="Integrase_recombinase_N"/>
</dbReference>
<dbReference type="Pfam" id="PF14659">
    <property type="entry name" value="Phage_int_SAM_3"/>
    <property type="match status" value="1"/>
</dbReference>
<dbReference type="Pfam" id="PF00589">
    <property type="entry name" value="Phage_integrase"/>
    <property type="match status" value="1"/>
</dbReference>
<keyword evidence="5" id="KW-0233">DNA recombination</keyword>
<evidence type="ECO:0000256" key="5">
    <source>
        <dbReference type="ARBA" id="ARBA00023172"/>
    </source>
</evidence>